<sequence>MDGGRTPLAGAVALAVLAAVLVPRQARPLLRTCGDWCDRAQDEATPCQIDPALTPCAGGAWCETTCGQWALFRLGDPRERKVPCETFARAGAYARGGAPCDPSCLSPEISRERYPAPTGLGFFCDPGTCNPPVQARYENDTRALERGMRILQCPCAWFASDCPEGREDVRAVVKGASAASDGLQVLRLELSAAAFARVIARHKPGGAVRVVHLDAAGDPREQPFALALPASDAAVDGNDARAHAGGTGGAGDGAGDGAGGGVGGGVGGGATGGGGAGGGGHAGSSVEDNGDDEARVAYLELLSGPTRSDGGLHPSVTDVARRLRALPAGRTVMGGLQPADARAPSSSGGESASTSAPPHDAALWVYPTLSGFSNGKYKFLLDALGAGAYSPVAHVFVVATGSGLFGAESAVTSLEALRRAHPPGAAASPRVHVHVLHGVRTMSDVPPEARPIVARWALGGARGGVTLTIVASAVGGGGGGGAWPDATPALAGALRAALDRGAALRARSATTAPAPLGGRASPSAAAPFYVQRALAAIFRTRPRGSLRAAHDDGASDFAHGANESNSAFVGCSRPQVLDQLAVVWKDAVCAGARDVGACAQLAAERVFVNV</sequence>
<dbReference type="EMBL" id="JAGTXO010000020">
    <property type="protein sequence ID" value="KAG8462544.1"/>
    <property type="molecule type" value="Genomic_DNA"/>
</dbReference>
<gene>
    <name evidence="3" type="ORF">KFE25_010369</name>
</gene>
<dbReference type="Proteomes" id="UP000751190">
    <property type="component" value="Unassembled WGS sequence"/>
</dbReference>
<keyword evidence="4" id="KW-1185">Reference proteome</keyword>
<proteinExistence type="predicted"/>
<name>A0A8J5XL20_DIALT</name>
<evidence type="ECO:0000313" key="4">
    <source>
        <dbReference type="Proteomes" id="UP000751190"/>
    </source>
</evidence>
<keyword evidence="2" id="KW-0732">Signal</keyword>
<evidence type="ECO:0000256" key="1">
    <source>
        <dbReference type="SAM" id="MobiDB-lite"/>
    </source>
</evidence>
<feature type="chain" id="PRO_5035172936" evidence="2">
    <location>
        <begin position="27"/>
        <end position="610"/>
    </location>
</feature>
<feature type="compositionally biased region" description="Low complexity" evidence="1">
    <location>
        <begin position="343"/>
        <end position="357"/>
    </location>
</feature>
<organism evidence="3 4">
    <name type="scientific">Diacronema lutheri</name>
    <name type="common">Unicellular marine alga</name>
    <name type="synonym">Monochrysis lutheri</name>
    <dbReference type="NCBI Taxonomy" id="2081491"/>
    <lineage>
        <taxon>Eukaryota</taxon>
        <taxon>Haptista</taxon>
        <taxon>Haptophyta</taxon>
        <taxon>Pavlovophyceae</taxon>
        <taxon>Pavlovales</taxon>
        <taxon>Pavlovaceae</taxon>
        <taxon>Diacronema</taxon>
    </lineage>
</organism>
<feature type="region of interest" description="Disordered" evidence="1">
    <location>
        <begin position="329"/>
        <end position="357"/>
    </location>
</feature>
<evidence type="ECO:0000313" key="3">
    <source>
        <dbReference type="EMBL" id="KAG8462544.1"/>
    </source>
</evidence>
<dbReference type="AlphaFoldDB" id="A0A8J5XL20"/>
<feature type="signal peptide" evidence="2">
    <location>
        <begin position="1"/>
        <end position="26"/>
    </location>
</feature>
<protein>
    <submittedName>
        <fullName evidence="3">Uncharacterized protein</fullName>
    </submittedName>
</protein>
<evidence type="ECO:0000256" key="2">
    <source>
        <dbReference type="SAM" id="SignalP"/>
    </source>
</evidence>
<dbReference type="OrthoDB" id="440155at2759"/>
<comment type="caution">
    <text evidence="3">The sequence shown here is derived from an EMBL/GenBank/DDBJ whole genome shotgun (WGS) entry which is preliminary data.</text>
</comment>
<accession>A0A8J5XL20</accession>
<reference evidence="3" key="1">
    <citation type="submission" date="2021-05" db="EMBL/GenBank/DDBJ databases">
        <title>The genome of the haptophyte Pavlova lutheri (Diacronema luteri, Pavlovales) - a model for lipid biosynthesis in eukaryotic algae.</title>
        <authorList>
            <person name="Hulatt C.J."/>
            <person name="Posewitz M.C."/>
        </authorList>
    </citation>
    <scope>NUCLEOTIDE SEQUENCE</scope>
    <source>
        <strain evidence="3">NIVA-4/92</strain>
    </source>
</reference>